<feature type="domain" description="Inosine/uridine-preferring nucleoside hydrolase" evidence="3">
    <location>
        <begin position="4"/>
        <end position="253"/>
    </location>
</feature>
<dbReference type="RefSeq" id="WP_377185088.1">
    <property type="nucleotide sequence ID" value="NZ_JBHUOG010000002.1"/>
</dbReference>
<organism evidence="4 5">
    <name type="scientific">Promicromonospora vindobonensis</name>
    <dbReference type="NCBI Taxonomy" id="195748"/>
    <lineage>
        <taxon>Bacteria</taxon>
        <taxon>Bacillati</taxon>
        <taxon>Actinomycetota</taxon>
        <taxon>Actinomycetes</taxon>
        <taxon>Micrococcales</taxon>
        <taxon>Promicromonosporaceae</taxon>
        <taxon>Promicromonospora</taxon>
    </lineage>
</organism>
<dbReference type="PANTHER" id="PTHR12304:SF4">
    <property type="entry name" value="URIDINE NUCLEOSIDASE"/>
    <property type="match status" value="1"/>
</dbReference>
<dbReference type="EMBL" id="JBHUOG010000002">
    <property type="protein sequence ID" value="MFD2795219.1"/>
    <property type="molecule type" value="Genomic_DNA"/>
</dbReference>
<evidence type="ECO:0000259" key="3">
    <source>
        <dbReference type="Pfam" id="PF01156"/>
    </source>
</evidence>
<proteinExistence type="predicted"/>
<protein>
    <submittedName>
        <fullName evidence="4">Nucleoside hydrolase</fullName>
    </submittedName>
</protein>
<name>A0ABW5VU82_9MICO</name>
<dbReference type="Pfam" id="PF01156">
    <property type="entry name" value="IU_nuc_hydro"/>
    <property type="match status" value="1"/>
</dbReference>
<sequence length="292" mass="31058">MNLFLDTDIGSDVDDALALALVVGSPELQLDGVSTVYGNTRLRAQLASRYLRLAGAGSPPVAAGAEATLSGREVWWAGHEGGLFADLDTEQVGEDGVDMLVRAVADAPGTVDVLAIGPLTNIAKALDADPAFASNVRRLVVMGGHFGDGRTAEHNIRCDVTAAQRVFSSGLDIVVGGLDLTTKVWLDSADVAQIARSGAFGDVIAQETKVWWEFNHEDRNTPHDAILALWIAMPELFTAQRVSVTVDDEGRTIEQPDEAGLVQVLDVPDPQTVRREIVRRIVAASAQGAEAR</sequence>
<keyword evidence="5" id="KW-1185">Reference proteome</keyword>
<dbReference type="Gene3D" id="3.90.245.10">
    <property type="entry name" value="Ribonucleoside hydrolase-like"/>
    <property type="match status" value="1"/>
</dbReference>
<evidence type="ECO:0000313" key="4">
    <source>
        <dbReference type="EMBL" id="MFD2795219.1"/>
    </source>
</evidence>
<reference evidence="5" key="1">
    <citation type="journal article" date="2019" name="Int. J. Syst. Evol. Microbiol.">
        <title>The Global Catalogue of Microorganisms (GCM) 10K type strain sequencing project: providing services to taxonomists for standard genome sequencing and annotation.</title>
        <authorList>
            <consortium name="The Broad Institute Genomics Platform"/>
            <consortium name="The Broad Institute Genome Sequencing Center for Infectious Disease"/>
            <person name="Wu L."/>
            <person name="Ma J."/>
        </authorList>
    </citation>
    <scope>NUCLEOTIDE SEQUENCE [LARGE SCALE GENOMIC DNA]</scope>
    <source>
        <strain evidence="5">CCM 7044</strain>
    </source>
</reference>
<dbReference type="InterPro" id="IPR023186">
    <property type="entry name" value="IUNH"/>
</dbReference>
<dbReference type="PANTHER" id="PTHR12304">
    <property type="entry name" value="INOSINE-URIDINE PREFERRING NUCLEOSIDE HYDROLASE"/>
    <property type="match status" value="1"/>
</dbReference>
<evidence type="ECO:0000256" key="1">
    <source>
        <dbReference type="ARBA" id="ARBA00022801"/>
    </source>
</evidence>
<dbReference type="InterPro" id="IPR001910">
    <property type="entry name" value="Inosine/uridine_hydrolase_dom"/>
</dbReference>
<gene>
    <name evidence="4" type="ORF">ACFS27_16795</name>
</gene>
<dbReference type="SUPFAM" id="SSF53590">
    <property type="entry name" value="Nucleoside hydrolase"/>
    <property type="match status" value="1"/>
</dbReference>
<dbReference type="InterPro" id="IPR036452">
    <property type="entry name" value="Ribo_hydro-like"/>
</dbReference>
<evidence type="ECO:0000256" key="2">
    <source>
        <dbReference type="ARBA" id="ARBA00023295"/>
    </source>
</evidence>
<keyword evidence="1 4" id="KW-0378">Hydrolase</keyword>
<keyword evidence="2" id="KW-0326">Glycosidase</keyword>
<evidence type="ECO:0000313" key="5">
    <source>
        <dbReference type="Proteomes" id="UP001597479"/>
    </source>
</evidence>
<dbReference type="GO" id="GO:0016787">
    <property type="term" value="F:hydrolase activity"/>
    <property type="evidence" value="ECO:0007669"/>
    <property type="project" value="UniProtKB-KW"/>
</dbReference>
<comment type="caution">
    <text evidence="4">The sequence shown here is derived from an EMBL/GenBank/DDBJ whole genome shotgun (WGS) entry which is preliminary data.</text>
</comment>
<dbReference type="Proteomes" id="UP001597479">
    <property type="component" value="Unassembled WGS sequence"/>
</dbReference>
<accession>A0ABW5VU82</accession>